<dbReference type="RefSeq" id="WP_011189103.1">
    <property type="nucleotide sequence ID" value="NC_006138.1"/>
</dbReference>
<gene>
    <name evidence="5" type="ordered locus">DP1862</name>
</gene>
<protein>
    <submittedName>
        <fullName evidence="5">Related to transcriptional regulator</fullName>
    </submittedName>
</protein>
<dbReference type="AlphaFoldDB" id="Q6AM34"/>
<evidence type="ECO:0000256" key="1">
    <source>
        <dbReference type="ARBA" id="ARBA00023015"/>
    </source>
</evidence>
<dbReference type="SMART" id="SM00347">
    <property type="entry name" value="HTH_MARR"/>
    <property type="match status" value="1"/>
</dbReference>
<dbReference type="InterPro" id="IPR036390">
    <property type="entry name" value="WH_DNA-bd_sf"/>
</dbReference>
<dbReference type="eggNOG" id="COG1846">
    <property type="taxonomic scope" value="Bacteria"/>
</dbReference>
<keyword evidence="1" id="KW-0805">Transcription regulation</keyword>
<proteinExistence type="predicted"/>
<dbReference type="GO" id="GO:0003677">
    <property type="term" value="F:DNA binding"/>
    <property type="evidence" value="ECO:0007669"/>
    <property type="project" value="UniProtKB-KW"/>
</dbReference>
<dbReference type="Proteomes" id="UP000000602">
    <property type="component" value="Chromosome"/>
</dbReference>
<dbReference type="HOGENOM" id="CLU_083287_18_0_7"/>
<dbReference type="Gene3D" id="1.10.10.10">
    <property type="entry name" value="Winged helix-like DNA-binding domain superfamily/Winged helix DNA-binding domain"/>
    <property type="match status" value="1"/>
</dbReference>
<dbReference type="PANTHER" id="PTHR42756">
    <property type="entry name" value="TRANSCRIPTIONAL REGULATOR, MARR"/>
    <property type="match status" value="1"/>
</dbReference>
<dbReference type="PANTHER" id="PTHR42756:SF1">
    <property type="entry name" value="TRANSCRIPTIONAL REPRESSOR OF EMRAB OPERON"/>
    <property type="match status" value="1"/>
</dbReference>
<feature type="domain" description="HTH marR-type" evidence="4">
    <location>
        <begin position="1"/>
        <end position="137"/>
    </location>
</feature>
<accession>Q6AM34</accession>
<dbReference type="Pfam" id="PF01047">
    <property type="entry name" value="MarR"/>
    <property type="match status" value="1"/>
</dbReference>
<dbReference type="OrthoDB" id="5521015at2"/>
<evidence type="ECO:0000256" key="3">
    <source>
        <dbReference type="ARBA" id="ARBA00023163"/>
    </source>
</evidence>
<sequence length="146" mass="16437">MAFRKKSLGACIAKIFRLQRLAAEPRAHALGIRESQIPFLAFILESPGINQDELSRQYFIDKGATARQTAKLEEQGLIERVVDPDNRRKKRLYPTSKALTLGPDFYGMLDGLNDTFLAGFSEAEKEQLLLLLDKVSVNMLKPSINE</sequence>
<dbReference type="PROSITE" id="PS01117">
    <property type="entry name" value="HTH_MARR_1"/>
    <property type="match status" value="1"/>
</dbReference>
<keyword evidence="6" id="KW-1185">Reference proteome</keyword>
<dbReference type="STRING" id="177439.DP1862"/>
<dbReference type="SUPFAM" id="SSF46785">
    <property type="entry name" value="Winged helix' DNA-binding domain"/>
    <property type="match status" value="1"/>
</dbReference>
<dbReference type="PRINTS" id="PR00598">
    <property type="entry name" value="HTHMARR"/>
</dbReference>
<dbReference type="PROSITE" id="PS50995">
    <property type="entry name" value="HTH_MARR_2"/>
    <property type="match status" value="1"/>
</dbReference>
<keyword evidence="2" id="KW-0238">DNA-binding</keyword>
<dbReference type="EMBL" id="CR522870">
    <property type="protein sequence ID" value="CAG36591.1"/>
    <property type="molecule type" value="Genomic_DNA"/>
</dbReference>
<evidence type="ECO:0000313" key="5">
    <source>
        <dbReference type="EMBL" id="CAG36591.1"/>
    </source>
</evidence>
<organism evidence="5 6">
    <name type="scientific">Desulfotalea psychrophila (strain LSv54 / DSM 12343)</name>
    <dbReference type="NCBI Taxonomy" id="177439"/>
    <lineage>
        <taxon>Bacteria</taxon>
        <taxon>Pseudomonadati</taxon>
        <taxon>Thermodesulfobacteriota</taxon>
        <taxon>Desulfobulbia</taxon>
        <taxon>Desulfobulbales</taxon>
        <taxon>Desulfocapsaceae</taxon>
        <taxon>Desulfotalea</taxon>
    </lineage>
</organism>
<dbReference type="InterPro" id="IPR023187">
    <property type="entry name" value="Tscrpt_reg_MarR-type_CS"/>
</dbReference>
<name>Q6AM34_DESPS</name>
<dbReference type="GO" id="GO:0003700">
    <property type="term" value="F:DNA-binding transcription factor activity"/>
    <property type="evidence" value="ECO:0007669"/>
    <property type="project" value="InterPro"/>
</dbReference>
<dbReference type="InterPro" id="IPR000835">
    <property type="entry name" value="HTH_MarR-typ"/>
</dbReference>
<reference evidence="6" key="1">
    <citation type="journal article" date="2004" name="Environ. Microbiol.">
        <title>The genome of Desulfotalea psychrophila, a sulfate-reducing bacterium from permanently cold Arctic sediments.</title>
        <authorList>
            <person name="Rabus R."/>
            <person name="Ruepp A."/>
            <person name="Frickey T."/>
            <person name="Rattei T."/>
            <person name="Fartmann B."/>
            <person name="Stark M."/>
            <person name="Bauer M."/>
            <person name="Zibat A."/>
            <person name="Lombardot T."/>
            <person name="Becker I."/>
            <person name="Amann J."/>
            <person name="Gellner K."/>
            <person name="Teeling H."/>
            <person name="Leuschner W.D."/>
            <person name="Gloeckner F.-O."/>
            <person name="Lupas A.N."/>
            <person name="Amann R."/>
            <person name="Klenk H.-P."/>
        </authorList>
    </citation>
    <scope>NUCLEOTIDE SEQUENCE [LARGE SCALE GENOMIC DNA]</scope>
    <source>
        <strain evidence="6">DSM 12343 / LSv54</strain>
    </source>
</reference>
<evidence type="ECO:0000313" key="6">
    <source>
        <dbReference type="Proteomes" id="UP000000602"/>
    </source>
</evidence>
<dbReference type="KEGG" id="dps:DP1862"/>
<evidence type="ECO:0000256" key="2">
    <source>
        <dbReference type="ARBA" id="ARBA00023125"/>
    </source>
</evidence>
<dbReference type="InterPro" id="IPR036388">
    <property type="entry name" value="WH-like_DNA-bd_sf"/>
</dbReference>
<keyword evidence="3" id="KW-0804">Transcription</keyword>
<evidence type="ECO:0000259" key="4">
    <source>
        <dbReference type="PROSITE" id="PS50995"/>
    </source>
</evidence>